<name>A0ABY6J008_9BACT</name>
<evidence type="ECO:0000313" key="3">
    <source>
        <dbReference type="Proteomes" id="UP001162741"/>
    </source>
</evidence>
<dbReference type="NCBIfam" id="TIGR03512">
    <property type="entry name" value="GldD_lipo"/>
    <property type="match status" value="1"/>
</dbReference>
<organism evidence="2 3">
    <name type="scientific">Chitinophaga horti</name>
    <dbReference type="NCBI Taxonomy" id="2920382"/>
    <lineage>
        <taxon>Bacteria</taxon>
        <taxon>Pseudomonadati</taxon>
        <taxon>Bacteroidota</taxon>
        <taxon>Chitinophagia</taxon>
        <taxon>Chitinophagales</taxon>
        <taxon>Chitinophagaceae</taxon>
        <taxon>Chitinophaga</taxon>
    </lineage>
</organism>
<gene>
    <name evidence="2" type="primary">gldD</name>
    <name evidence="2" type="ORF">MKQ68_23285</name>
</gene>
<dbReference type="RefSeq" id="WP_264281160.1">
    <property type="nucleotide sequence ID" value="NZ_CP107006.1"/>
</dbReference>
<evidence type="ECO:0000313" key="2">
    <source>
        <dbReference type="EMBL" id="UYQ93008.1"/>
    </source>
</evidence>
<reference evidence="2" key="1">
    <citation type="submission" date="2022-10" db="EMBL/GenBank/DDBJ databases">
        <title>Chitinophaga sp. nov., isolated from soil.</title>
        <authorList>
            <person name="Jeon C.O."/>
        </authorList>
    </citation>
    <scope>NUCLEOTIDE SEQUENCE</scope>
    <source>
        <strain evidence="2">R8</strain>
    </source>
</reference>
<protein>
    <submittedName>
        <fullName evidence="2">Gliding motility lipoprotein GldD</fullName>
    </submittedName>
</protein>
<evidence type="ECO:0000256" key="1">
    <source>
        <dbReference type="SAM" id="SignalP"/>
    </source>
</evidence>
<feature type="chain" id="PRO_5045897337" evidence="1">
    <location>
        <begin position="23"/>
        <end position="198"/>
    </location>
</feature>
<accession>A0ABY6J008</accession>
<dbReference type="Proteomes" id="UP001162741">
    <property type="component" value="Chromosome"/>
</dbReference>
<dbReference type="Pfam" id="PF25593">
    <property type="entry name" value="GldD_lipo"/>
    <property type="match status" value="1"/>
</dbReference>
<dbReference type="EMBL" id="CP107006">
    <property type="protein sequence ID" value="UYQ93008.1"/>
    <property type="molecule type" value="Genomic_DNA"/>
</dbReference>
<sequence length="198" mass="22758">MKKRYYPILGVLALLFAASACQQTFTPKPKGYFEIPLPQKEYKVFDEPGYPYTFEYPAYSKIVKDTVFFDAAPENPYWINLEFPELNSKIYLSYKTIGGKNSIEQLVNDAFRLTYKHTYKAEFINERDIATPNNAFGLYYDVGGNAASAKQFFVTDSTRHFLRGALYFYAAPNADSLAPVIQFLQADMEHLVGTLKWR</sequence>
<dbReference type="PROSITE" id="PS51257">
    <property type="entry name" value="PROKAR_LIPOPROTEIN"/>
    <property type="match status" value="1"/>
</dbReference>
<proteinExistence type="predicted"/>
<feature type="signal peptide" evidence="1">
    <location>
        <begin position="1"/>
        <end position="22"/>
    </location>
</feature>
<keyword evidence="3" id="KW-1185">Reference proteome</keyword>
<keyword evidence="1" id="KW-0732">Signal</keyword>
<keyword evidence="2" id="KW-0449">Lipoprotein</keyword>
<dbReference type="InterPro" id="IPR019850">
    <property type="entry name" value="GldD-like"/>
</dbReference>